<sequence>MSTPPLLFLYQTRTILRCRRLPSITRSMHVSPSHRRKSDDHIPFAREIPEDVLPLEDTKETRGTITPTERQTFDRIFSDIAARGLKPRPQQDRNAQSSETTRRAANLILEAAASDDAGKGLRGKPISAAQMVSAAKDKEKALLRFPPSLRAAATRAFELLNPDHPSSYAPAAASTTADGDANSSDEIWETPKNSTMRLVEVDAKRYPEQKRVEDLMSTAKSDFELWDIMEREVFTYPQKLGLHNVTAPVKISGKARRKDRKKKRQAQEQATGLPHESKEDVFEGDPKLNLYVYGPLYPSFLLFGLRLLDKGFVTPSPLALSVLPRIKELGLESFVLGVSTPFYNELLGIYYGRHGDLTNMMTLLEEMSHSGLYLDEGTVSVLIKAYNQTEQLATGAHGQFAHAFMTMPAYEKSVRNSIRHWHRDVDLSIKQRDADIDYRQMYRG</sequence>
<evidence type="ECO:0000259" key="2">
    <source>
        <dbReference type="Pfam" id="PF19189"/>
    </source>
</evidence>
<dbReference type="KEGG" id="pfy:PFICI_03937"/>
<feature type="region of interest" description="Disordered" evidence="1">
    <location>
        <begin position="81"/>
        <end position="101"/>
    </location>
</feature>
<dbReference type="Proteomes" id="UP000030651">
    <property type="component" value="Unassembled WGS sequence"/>
</dbReference>
<dbReference type="GO" id="GO:0005739">
    <property type="term" value="C:mitochondrion"/>
    <property type="evidence" value="ECO:0007669"/>
    <property type="project" value="InterPro"/>
</dbReference>
<feature type="domain" description="Mtf2-like C-terminal" evidence="2">
    <location>
        <begin position="211"/>
        <end position="398"/>
    </location>
</feature>
<feature type="region of interest" description="Disordered" evidence="1">
    <location>
        <begin position="29"/>
        <end position="66"/>
    </location>
</feature>
<dbReference type="InParanoid" id="W3XKC1"/>
<dbReference type="PANTHER" id="PTHR39468:SF1">
    <property type="entry name" value="MTF2-LIKE C-TERMINAL DOMAIN-CONTAINING PROTEIN"/>
    <property type="match status" value="1"/>
</dbReference>
<proteinExistence type="predicted"/>
<dbReference type="STRING" id="1229662.W3XKC1"/>
<evidence type="ECO:0000256" key="1">
    <source>
        <dbReference type="SAM" id="MobiDB-lite"/>
    </source>
</evidence>
<dbReference type="GeneID" id="19268950"/>
<dbReference type="HOGENOM" id="CLU_028481_0_0_1"/>
<dbReference type="OrthoDB" id="2444174at2759"/>
<feature type="region of interest" description="Disordered" evidence="1">
    <location>
        <begin position="252"/>
        <end position="280"/>
    </location>
</feature>
<keyword evidence="4" id="KW-1185">Reference proteome</keyword>
<dbReference type="AlphaFoldDB" id="W3XKC1"/>
<name>W3XKC1_PESFW</name>
<dbReference type="eggNOG" id="ENOG502S7AT">
    <property type="taxonomic scope" value="Eukaryota"/>
</dbReference>
<evidence type="ECO:0000313" key="3">
    <source>
        <dbReference type="EMBL" id="ETS85912.1"/>
    </source>
</evidence>
<evidence type="ECO:0000313" key="4">
    <source>
        <dbReference type="Proteomes" id="UP000030651"/>
    </source>
</evidence>
<dbReference type="InterPro" id="IPR043837">
    <property type="entry name" value="Mtf2-like_C"/>
</dbReference>
<gene>
    <name evidence="3" type="ORF">PFICI_03937</name>
</gene>
<dbReference type="RefSeq" id="XP_007830709.1">
    <property type="nucleotide sequence ID" value="XM_007832518.1"/>
</dbReference>
<organism evidence="3 4">
    <name type="scientific">Pestalotiopsis fici (strain W106-1 / CGMCC3.15140)</name>
    <dbReference type="NCBI Taxonomy" id="1229662"/>
    <lineage>
        <taxon>Eukaryota</taxon>
        <taxon>Fungi</taxon>
        <taxon>Dikarya</taxon>
        <taxon>Ascomycota</taxon>
        <taxon>Pezizomycotina</taxon>
        <taxon>Sordariomycetes</taxon>
        <taxon>Xylariomycetidae</taxon>
        <taxon>Amphisphaeriales</taxon>
        <taxon>Sporocadaceae</taxon>
        <taxon>Pestalotiopsis</taxon>
    </lineage>
</organism>
<dbReference type="Pfam" id="PF19189">
    <property type="entry name" value="Mtf2"/>
    <property type="match status" value="1"/>
</dbReference>
<protein>
    <recommendedName>
        <fullName evidence="2">Mtf2-like C-terminal domain-containing protein</fullName>
    </recommendedName>
</protein>
<dbReference type="PANTHER" id="PTHR39468">
    <property type="entry name" value="CHROMOSOME 7, WHOLE GENOME SHOTGUN SEQUENCE"/>
    <property type="match status" value="1"/>
</dbReference>
<accession>W3XKC1</accession>
<reference evidence="4" key="1">
    <citation type="journal article" date="2015" name="BMC Genomics">
        <title>Genomic and transcriptomic analysis of the endophytic fungus Pestalotiopsis fici reveals its lifestyle and high potential for synthesis of natural products.</title>
        <authorList>
            <person name="Wang X."/>
            <person name="Zhang X."/>
            <person name="Liu L."/>
            <person name="Xiang M."/>
            <person name="Wang W."/>
            <person name="Sun X."/>
            <person name="Che Y."/>
            <person name="Guo L."/>
            <person name="Liu G."/>
            <person name="Guo L."/>
            <person name="Wang C."/>
            <person name="Yin W.B."/>
            <person name="Stadler M."/>
            <person name="Zhang X."/>
            <person name="Liu X."/>
        </authorList>
    </citation>
    <scope>NUCLEOTIDE SEQUENCE [LARGE SCALE GENOMIC DNA]</scope>
    <source>
        <strain evidence="4">W106-1 / CGMCC3.15140</strain>
    </source>
</reference>
<feature type="compositionally biased region" description="Basic residues" evidence="1">
    <location>
        <begin position="253"/>
        <end position="264"/>
    </location>
</feature>
<dbReference type="InterPro" id="IPR040009">
    <property type="entry name" value="Mtf2/C5D6.12-like"/>
</dbReference>
<dbReference type="EMBL" id="KI912110">
    <property type="protein sequence ID" value="ETS85912.1"/>
    <property type="molecule type" value="Genomic_DNA"/>
</dbReference>
<dbReference type="OMA" id="GPLYPAY"/>
<feature type="compositionally biased region" description="Basic and acidic residues" evidence="1">
    <location>
        <begin position="37"/>
        <end position="49"/>
    </location>
</feature>